<feature type="domain" description="DDE Tnp4" evidence="10">
    <location>
        <begin position="99"/>
        <end position="258"/>
    </location>
</feature>
<feature type="domain" description="Myb/SANT-like" evidence="9">
    <location>
        <begin position="296"/>
        <end position="390"/>
    </location>
</feature>
<organism evidence="11">
    <name type="scientific">Fagus sylvatica</name>
    <name type="common">Beechnut</name>
    <dbReference type="NCBI Taxonomy" id="28930"/>
    <lineage>
        <taxon>Eukaryota</taxon>
        <taxon>Viridiplantae</taxon>
        <taxon>Streptophyta</taxon>
        <taxon>Embryophyta</taxon>
        <taxon>Tracheophyta</taxon>
        <taxon>Spermatophyta</taxon>
        <taxon>Magnoliopsida</taxon>
        <taxon>eudicotyledons</taxon>
        <taxon>Gunneridae</taxon>
        <taxon>Pentapetalae</taxon>
        <taxon>rosids</taxon>
        <taxon>fabids</taxon>
        <taxon>Fagales</taxon>
        <taxon>Fagaceae</taxon>
        <taxon>Fagus</taxon>
    </lineage>
</organism>
<evidence type="ECO:0000256" key="8">
    <source>
        <dbReference type="SAM" id="MobiDB-lite"/>
    </source>
</evidence>
<dbReference type="GO" id="GO:0004518">
    <property type="term" value="F:nuclease activity"/>
    <property type="evidence" value="ECO:0007669"/>
    <property type="project" value="UniProtKB-KW"/>
</dbReference>
<evidence type="ECO:0000256" key="2">
    <source>
        <dbReference type="ARBA" id="ARBA00004123"/>
    </source>
</evidence>
<comment type="cofactor">
    <cofactor evidence="1">
        <name>a divalent metal cation</name>
        <dbReference type="ChEBI" id="CHEBI:60240"/>
    </cofactor>
</comment>
<evidence type="ECO:0000259" key="9">
    <source>
        <dbReference type="Pfam" id="PF12776"/>
    </source>
</evidence>
<evidence type="ECO:0000256" key="6">
    <source>
        <dbReference type="ARBA" id="ARBA00022801"/>
    </source>
</evidence>
<keyword evidence="6" id="KW-0378">Hydrolase</keyword>
<keyword evidence="7" id="KW-0539">Nucleus</keyword>
<dbReference type="PANTHER" id="PTHR22930">
    <property type="match status" value="1"/>
</dbReference>
<gene>
    <name evidence="11" type="ORF">FSB_LOCUS39626</name>
</gene>
<dbReference type="InterPro" id="IPR027806">
    <property type="entry name" value="HARBI1_dom"/>
</dbReference>
<dbReference type="InterPro" id="IPR024752">
    <property type="entry name" value="Myb/SANT-like_dom"/>
</dbReference>
<sequence length="537" mass="61152">MPSQPSHPVSPIAESHRSHRRTDRTAKAHPPIPAPICFSHAAGRFHRSVETIHRYFRVVLKRVFCLYKHVVRLPDNKTHPDIRNNRRFYPYFKDCIGAIDGTHIRASVPIEIQGRFRGRKDGTTQNVLAAITFDLKFCYVLAGWEGSAHDSRVLDDALHRSKGLKIPEGKYYLGDAGYGNKTGILSPYRKVRYHLQEFSDHPPENAQELFNLHHSSLRTTIERGFGVLKKRFRVLGAEPFWSFETQVEVVLACCVLHNHIVGVDPNDPIMGDTTNEVDSQSMAKNKEKEGRGSQFRWSNPMRAMLLDILEDEALKGNKPSNTFKPQSFARVAKEISEKFEVTCIPEHASNRLRTIKTTWKTIQSIRNNSGFGWDDNLKMITCDKKTYDEYVMAHPTHEQYLNKKIEFYDQMAIVVGKDMATGSYAFSWGDETSHNPVVELDGESNSTVKEKITDSSSSHSKGRSHRKRSRDVNEESNYSEIASQLKEIAIAFKNQGPVDANELYEAVMTTEGFAEEMLASAFDYLIQEEKVGRIFHG</sequence>
<feature type="compositionally biased region" description="Polar residues" evidence="8">
    <location>
        <begin position="272"/>
        <end position="283"/>
    </location>
</feature>
<dbReference type="Pfam" id="PF12776">
    <property type="entry name" value="Myb_DNA-bind_3"/>
    <property type="match status" value="1"/>
</dbReference>
<reference evidence="11" key="1">
    <citation type="submission" date="2018-02" db="EMBL/GenBank/DDBJ databases">
        <authorList>
            <person name="Cohen D.B."/>
            <person name="Kent A.D."/>
        </authorList>
    </citation>
    <scope>NUCLEOTIDE SEQUENCE</scope>
</reference>
<accession>A0A2N9HJC6</accession>
<evidence type="ECO:0000256" key="5">
    <source>
        <dbReference type="ARBA" id="ARBA00022723"/>
    </source>
</evidence>
<keyword evidence="5" id="KW-0479">Metal-binding</keyword>
<dbReference type="GO" id="GO:0016787">
    <property type="term" value="F:hydrolase activity"/>
    <property type="evidence" value="ECO:0007669"/>
    <property type="project" value="UniProtKB-KW"/>
</dbReference>
<dbReference type="GO" id="GO:0046872">
    <property type="term" value="F:metal ion binding"/>
    <property type="evidence" value="ECO:0007669"/>
    <property type="project" value="UniProtKB-KW"/>
</dbReference>
<evidence type="ECO:0000256" key="1">
    <source>
        <dbReference type="ARBA" id="ARBA00001968"/>
    </source>
</evidence>
<dbReference type="InterPro" id="IPR045249">
    <property type="entry name" value="HARBI1-like"/>
</dbReference>
<dbReference type="Pfam" id="PF13359">
    <property type="entry name" value="DDE_Tnp_4"/>
    <property type="match status" value="1"/>
</dbReference>
<feature type="compositionally biased region" description="Basic residues" evidence="8">
    <location>
        <begin position="460"/>
        <end position="469"/>
    </location>
</feature>
<feature type="region of interest" description="Disordered" evidence="8">
    <location>
        <begin position="1"/>
        <end position="32"/>
    </location>
</feature>
<evidence type="ECO:0000313" key="11">
    <source>
        <dbReference type="EMBL" id="SPD11744.1"/>
    </source>
</evidence>
<keyword evidence="4" id="KW-0540">Nuclease</keyword>
<name>A0A2N9HJC6_FAGSY</name>
<evidence type="ECO:0000256" key="7">
    <source>
        <dbReference type="ARBA" id="ARBA00023242"/>
    </source>
</evidence>
<evidence type="ECO:0008006" key="12">
    <source>
        <dbReference type="Google" id="ProtNLM"/>
    </source>
</evidence>
<dbReference type="PANTHER" id="PTHR22930:SF228">
    <property type="entry name" value="PROTEIN ALP1-LIKE"/>
    <property type="match status" value="1"/>
</dbReference>
<protein>
    <recommendedName>
        <fullName evidence="12">DDE Tnp4 domain-containing protein</fullName>
    </recommendedName>
</protein>
<dbReference type="EMBL" id="OIVN01003508">
    <property type="protein sequence ID" value="SPD11744.1"/>
    <property type="molecule type" value="Genomic_DNA"/>
</dbReference>
<comment type="subcellular location">
    <subcellularLocation>
        <location evidence="2">Nucleus</location>
    </subcellularLocation>
</comment>
<dbReference type="AlphaFoldDB" id="A0A2N9HJC6"/>
<evidence type="ECO:0000259" key="10">
    <source>
        <dbReference type="Pfam" id="PF13359"/>
    </source>
</evidence>
<feature type="region of interest" description="Disordered" evidence="8">
    <location>
        <begin position="271"/>
        <end position="294"/>
    </location>
</feature>
<feature type="region of interest" description="Disordered" evidence="8">
    <location>
        <begin position="435"/>
        <end position="478"/>
    </location>
</feature>
<evidence type="ECO:0000256" key="4">
    <source>
        <dbReference type="ARBA" id="ARBA00022722"/>
    </source>
</evidence>
<evidence type="ECO:0000256" key="3">
    <source>
        <dbReference type="ARBA" id="ARBA00006958"/>
    </source>
</evidence>
<dbReference type="GO" id="GO:0005634">
    <property type="term" value="C:nucleus"/>
    <property type="evidence" value="ECO:0007669"/>
    <property type="project" value="UniProtKB-SubCell"/>
</dbReference>
<comment type="similarity">
    <text evidence="3">Belongs to the HARBI1 family.</text>
</comment>
<proteinExistence type="inferred from homology"/>